<evidence type="ECO:0000313" key="3">
    <source>
        <dbReference type="Proteomes" id="UP000634136"/>
    </source>
</evidence>
<accession>A0A834SL17</accession>
<dbReference type="EMBL" id="JAAIUW010000012">
    <property type="protein sequence ID" value="KAF7805809.1"/>
    <property type="molecule type" value="Genomic_DNA"/>
</dbReference>
<gene>
    <name evidence="2" type="ORF">G2W53_037970</name>
</gene>
<dbReference type="PANTHER" id="PTHR33974:SF2">
    <property type="entry name" value="VASCULAR-RELATED UNKNOWN PROTEIN 1"/>
    <property type="match status" value="1"/>
</dbReference>
<dbReference type="Proteomes" id="UP000634136">
    <property type="component" value="Unassembled WGS sequence"/>
</dbReference>
<evidence type="ECO:0000256" key="1">
    <source>
        <dbReference type="SAM" id="MobiDB-lite"/>
    </source>
</evidence>
<evidence type="ECO:0000313" key="2">
    <source>
        <dbReference type="EMBL" id="KAF7805809.1"/>
    </source>
</evidence>
<keyword evidence="3" id="KW-1185">Reference proteome</keyword>
<dbReference type="InterPro" id="IPR039280">
    <property type="entry name" value="VUP"/>
</dbReference>
<dbReference type="AlphaFoldDB" id="A0A834SL17"/>
<feature type="compositionally biased region" description="Polar residues" evidence="1">
    <location>
        <begin position="90"/>
        <end position="101"/>
    </location>
</feature>
<dbReference type="OrthoDB" id="779856at2759"/>
<feature type="region of interest" description="Disordered" evidence="1">
    <location>
        <begin position="59"/>
        <end position="132"/>
    </location>
</feature>
<sequence>MNERMDAYDEYCDDDLHVKKADEESGWTSYFEDSSNTTSSSSSLLSDAASKFSHPNFLTFNKTTKLPHDPNLEDTASSPLNSPKVRELNPATQKISRNTADQLYDSMGKGFTSEHNSESQGDNKDEMINFNGKNNNEFTDQLKKRGLCLVPLSMHVA</sequence>
<feature type="compositionally biased region" description="Low complexity" evidence="1">
    <location>
        <begin position="33"/>
        <end position="46"/>
    </location>
</feature>
<name>A0A834SL17_9FABA</name>
<comment type="caution">
    <text evidence="2">The sequence shown here is derived from an EMBL/GenBank/DDBJ whole genome shotgun (WGS) entry which is preliminary data.</text>
</comment>
<dbReference type="GO" id="GO:0010089">
    <property type="term" value="P:xylem development"/>
    <property type="evidence" value="ECO:0007669"/>
    <property type="project" value="InterPro"/>
</dbReference>
<reference evidence="2" key="1">
    <citation type="submission" date="2020-09" db="EMBL/GenBank/DDBJ databases">
        <title>Genome-Enabled Discovery of Anthraquinone Biosynthesis in Senna tora.</title>
        <authorList>
            <person name="Kang S.-H."/>
            <person name="Pandey R.P."/>
            <person name="Lee C.-M."/>
            <person name="Sim J.-S."/>
            <person name="Jeong J.-T."/>
            <person name="Choi B.-S."/>
            <person name="Jung M."/>
            <person name="Ginzburg D."/>
            <person name="Zhao K."/>
            <person name="Won S.Y."/>
            <person name="Oh T.-J."/>
            <person name="Yu Y."/>
            <person name="Kim N.-H."/>
            <person name="Lee O.R."/>
            <person name="Lee T.-H."/>
            <person name="Bashyal P."/>
            <person name="Kim T.-S."/>
            <person name="Lee W.-H."/>
            <person name="Kawkins C."/>
            <person name="Kim C.-K."/>
            <person name="Kim J.S."/>
            <person name="Ahn B.O."/>
            <person name="Rhee S.Y."/>
            <person name="Sohng J.K."/>
        </authorList>
    </citation>
    <scope>NUCLEOTIDE SEQUENCE</scope>
    <source>
        <tissue evidence="2">Leaf</tissue>
    </source>
</reference>
<organism evidence="2 3">
    <name type="scientific">Senna tora</name>
    <dbReference type="NCBI Taxonomy" id="362788"/>
    <lineage>
        <taxon>Eukaryota</taxon>
        <taxon>Viridiplantae</taxon>
        <taxon>Streptophyta</taxon>
        <taxon>Embryophyta</taxon>
        <taxon>Tracheophyta</taxon>
        <taxon>Spermatophyta</taxon>
        <taxon>Magnoliopsida</taxon>
        <taxon>eudicotyledons</taxon>
        <taxon>Gunneridae</taxon>
        <taxon>Pentapetalae</taxon>
        <taxon>rosids</taxon>
        <taxon>fabids</taxon>
        <taxon>Fabales</taxon>
        <taxon>Fabaceae</taxon>
        <taxon>Caesalpinioideae</taxon>
        <taxon>Cassia clade</taxon>
        <taxon>Senna</taxon>
    </lineage>
</organism>
<protein>
    <submittedName>
        <fullName evidence="2">Vascular-related protein 1</fullName>
    </submittedName>
</protein>
<feature type="compositionally biased region" description="Basic and acidic residues" evidence="1">
    <location>
        <begin position="115"/>
        <end position="127"/>
    </location>
</feature>
<dbReference type="PANTHER" id="PTHR33974">
    <property type="entry name" value="VASCULAR-RELATED UNKNOWN PROTEIN 1-RELATED"/>
    <property type="match status" value="1"/>
</dbReference>
<proteinExistence type="predicted"/>
<feature type="region of interest" description="Disordered" evidence="1">
    <location>
        <begin position="23"/>
        <end position="46"/>
    </location>
</feature>